<organism evidence="2 3">
    <name type="scientific">Candidatus Buchananbacteria bacterium RBG_13_39_9</name>
    <dbReference type="NCBI Taxonomy" id="1797531"/>
    <lineage>
        <taxon>Bacteria</taxon>
        <taxon>Candidatus Buchananiibacteriota</taxon>
    </lineage>
</organism>
<dbReference type="EMBL" id="MHIA01000023">
    <property type="protein sequence ID" value="OGY41808.1"/>
    <property type="molecule type" value="Genomic_DNA"/>
</dbReference>
<evidence type="ECO:0000313" key="2">
    <source>
        <dbReference type="EMBL" id="OGY41808.1"/>
    </source>
</evidence>
<dbReference type="Proteomes" id="UP000176260">
    <property type="component" value="Unassembled WGS sequence"/>
</dbReference>
<keyword evidence="1" id="KW-0812">Transmembrane</keyword>
<evidence type="ECO:0000256" key="1">
    <source>
        <dbReference type="SAM" id="Phobius"/>
    </source>
</evidence>
<feature type="transmembrane region" description="Helical" evidence="1">
    <location>
        <begin position="12"/>
        <end position="33"/>
    </location>
</feature>
<keyword evidence="1" id="KW-0472">Membrane</keyword>
<reference evidence="2 3" key="1">
    <citation type="journal article" date="2016" name="Nat. Commun.">
        <title>Thousands of microbial genomes shed light on interconnected biogeochemical processes in an aquifer system.</title>
        <authorList>
            <person name="Anantharaman K."/>
            <person name="Brown C.T."/>
            <person name="Hug L.A."/>
            <person name="Sharon I."/>
            <person name="Castelle C.J."/>
            <person name="Probst A.J."/>
            <person name="Thomas B.C."/>
            <person name="Singh A."/>
            <person name="Wilkins M.J."/>
            <person name="Karaoz U."/>
            <person name="Brodie E.L."/>
            <person name="Williams K.H."/>
            <person name="Hubbard S.S."/>
            <person name="Banfield J.F."/>
        </authorList>
    </citation>
    <scope>NUCLEOTIDE SEQUENCE [LARGE SCALE GENOMIC DNA]</scope>
</reference>
<dbReference type="AlphaFoldDB" id="A0A1G1XP26"/>
<comment type="caution">
    <text evidence="2">The sequence shown here is derived from an EMBL/GenBank/DDBJ whole genome shotgun (WGS) entry which is preliminary data.</text>
</comment>
<accession>A0A1G1XP26</accession>
<sequence>MTLWHKQLTIILIKLGSIILGLILLGLFVYYNYYFKKDNLLKYIPKEAYFYSTLKLNSRIEENPVLKRIIANLATEWNLETIDWEIFNPYVGNNFALALIPAKDKNFSTPDILLVFDLSKKKNGLEKYLQILKDKNLAYQFLINERTKKEILIASNSEKLLNNIRKIALDRGLSLGQKVNVILNLKDFSPNKFLGKIYLNLQYFSDNLDKISDPRIKILLGKMAMENLDDLYLGVKNENTQIILQNFINQYNNDNNQVNIKLPQTTKYYFKFNINKNEIFQFLDVLKKTEPEYFNKISSNINYWQKQYNFNLEADILPLMQNQVQLIGDTSNNFLVSSNIEPKNIDERINKIRGTILNYFNVSFPREIPKQLPDASSITQIIKNNYVFNEEKIDNITLYYLKNDGMELAYTIWENELILANSKNFLKMYISQDNLIPINEISACFGNNSFNFSQNLLINERAISELLGNYQFAKYLSIKSDNNDKFWLCVE</sequence>
<evidence type="ECO:0000313" key="3">
    <source>
        <dbReference type="Proteomes" id="UP000176260"/>
    </source>
</evidence>
<gene>
    <name evidence="2" type="ORF">A2Y67_04170</name>
</gene>
<protein>
    <recommendedName>
        <fullName evidence="4">DUF3352 domain-containing protein</fullName>
    </recommendedName>
</protein>
<proteinExistence type="predicted"/>
<evidence type="ECO:0008006" key="4">
    <source>
        <dbReference type="Google" id="ProtNLM"/>
    </source>
</evidence>
<keyword evidence="1" id="KW-1133">Transmembrane helix</keyword>
<name>A0A1G1XP26_9BACT</name>